<evidence type="ECO:0000313" key="3">
    <source>
        <dbReference type="Proteomes" id="UP000314294"/>
    </source>
</evidence>
<proteinExistence type="predicted"/>
<dbReference type="AlphaFoldDB" id="A0A4Z2H4D1"/>
<keyword evidence="3" id="KW-1185">Reference proteome</keyword>
<evidence type="ECO:0000256" key="1">
    <source>
        <dbReference type="SAM" id="MobiDB-lite"/>
    </source>
</evidence>
<feature type="compositionally biased region" description="Acidic residues" evidence="1">
    <location>
        <begin position="14"/>
        <end position="27"/>
    </location>
</feature>
<comment type="caution">
    <text evidence="2">The sequence shown here is derived from an EMBL/GenBank/DDBJ whole genome shotgun (WGS) entry which is preliminary data.</text>
</comment>
<feature type="region of interest" description="Disordered" evidence="1">
    <location>
        <begin position="1"/>
        <end position="115"/>
    </location>
</feature>
<reference evidence="2 3" key="1">
    <citation type="submission" date="2019-03" db="EMBL/GenBank/DDBJ databases">
        <title>First draft genome of Liparis tanakae, snailfish: a comprehensive survey of snailfish specific genes.</title>
        <authorList>
            <person name="Kim W."/>
            <person name="Song I."/>
            <person name="Jeong J.-H."/>
            <person name="Kim D."/>
            <person name="Kim S."/>
            <person name="Ryu S."/>
            <person name="Song J.Y."/>
            <person name="Lee S.K."/>
        </authorList>
    </citation>
    <scope>NUCLEOTIDE SEQUENCE [LARGE SCALE GENOMIC DNA]</scope>
    <source>
        <tissue evidence="2">Muscle</tissue>
    </source>
</reference>
<sequence length="153" mass="16824">MTSQIPNITNLIEDNTEEEEDDVEDLVDDHLGSPAPPHLGSQVDTGRRVVAVQVKVHNHRRGHPGIQLGPTQPQPAQEAQHQQHGAVDSQERGGQHGVAAPVSHHPNDTGPHQQGKNVFWWHNLLGQRQLVEVQSQQVSATEDCHHHAQGAEE</sequence>
<protein>
    <submittedName>
        <fullName evidence="2">Uncharacterized protein</fullName>
    </submittedName>
</protein>
<organism evidence="2 3">
    <name type="scientific">Liparis tanakae</name>
    <name type="common">Tanaka's snailfish</name>
    <dbReference type="NCBI Taxonomy" id="230148"/>
    <lineage>
        <taxon>Eukaryota</taxon>
        <taxon>Metazoa</taxon>
        <taxon>Chordata</taxon>
        <taxon>Craniata</taxon>
        <taxon>Vertebrata</taxon>
        <taxon>Euteleostomi</taxon>
        <taxon>Actinopterygii</taxon>
        <taxon>Neopterygii</taxon>
        <taxon>Teleostei</taxon>
        <taxon>Neoteleostei</taxon>
        <taxon>Acanthomorphata</taxon>
        <taxon>Eupercaria</taxon>
        <taxon>Perciformes</taxon>
        <taxon>Cottioidei</taxon>
        <taxon>Cottales</taxon>
        <taxon>Liparidae</taxon>
        <taxon>Liparis</taxon>
    </lineage>
</organism>
<dbReference type="EMBL" id="SRLO01000336">
    <property type="protein sequence ID" value="TNN60310.1"/>
    <property type="molecule type" value="Genomic_DNA"/>
</dbReference>
<feature type="compositionally biased region" description="Low complexity" evidence="1">
    <location>
        <begin position="74"/>
        <end position="84"/>
    </location>
</feature>
<gene>
    <name evidence="2" type="ORF">EYF80_029475</name>
</gene>
<name>A0A4Z2H4D1_9TELE</name>
<dbReference type="Proteomes" id="UP000314294">
    <property type="component" value="Unassembled WGS sequence"/>
</dbReference>
<accession>A0A4Z2H4D1</accession>
<evidence type="ECO:0000313" key="2">
    <source>
        <dbReference type="EMBL" id="TNN60310.1"/>
    </source>
</evidence>